<feature type="compositionally biased region" description="Polar residues" evidence="13">
    <location>
        <begin position="993"/>
        <end position="1017"/>
    </location>
</feature>
<dbReference type="CTD" id="44272"/>
<dbReference type="InParanoid" id="A0A1W4WVG6"/>
<keyword evidence="8" id="KW-0805">Transcription regulation</keyword>
<evidence type="ECO:0000256" key="3">
    <source>
        <dbReference type="ARBA" id="ARBA00022491"/>
    </source>
</evidence>
<dbReference type="Pfam" id="PF13912">
    <property type="entry name" value="zf-C2H2_6"/>
    <property type="match status" value="1"/>
</dbReference>
<proteinExistence type="inferred from homology"/>
<feature type="compositionally biased region" description="Basic and acidic residues" evidence="13">
    <location>
        <begin position="67"/>
        <end position="93"/>
    </location>
</feature>
<evidence type="ECO:0000256" key="1">
    <source>
        <dbReference type="ARBA" id="ARBA00007158"/>
    </source>
</evidence>
<dbReference type="OrthoDB" id="5815793at2759"/>
<keyword evidence="15" id="KW-1185">Reference proteome</keyword>
<dbReference type="InterPro" id="IPR041661">
    <property type="entry name" value="ZN622/Rei1/Reh1_Znf-C2H2"/>
</dbReference>
<feature type="compositionally biased region" description="Low complexity" evidence="13">
    <location>
        <begin position="435"/>
        <end position="447"/>
    </location>
</feature>
<evidence type="ECO:0000256" key="6">
    <source>
        <dbReference type="ARBA" id="ARBA00022771"/>
    </source>
</evidence>
<feature type="compositionally biased region" description="Basic and acidic residues" evidence="13">
    <location>
        <begin position="905"/>
        <end position="924"/>
    </location>
</feature>
<feature type="compositionally biased region" description="Low complexity" evidence="13">
    <location>
        <begin position="50"/>
        <end position="64"/>
    </location>
</feature>
<sequence length="1205" mass="128651">MPRRKQDCPKRMKWEGGEGSPDDGKVDGDDDSGTMTPNSTASPALGGDEASSPPSAAMLSPKSPHSIVDEPSLHNHQMDKELASPRSHSRESSESVQPPRCLSGESAFSDRSDLHRNNPLPVSTLASIGIALPPTLPVAGTASLFPPQTAAVAAYFNAAAVAAQQQHRLMMTSPLPPHYGRVPSSPIVTSSSPSEETPLPPSVSPSDNVSVLDFSKRSHSVDDNIETDSETSSLKVSGSEVTPNSPLDLSVSNRKRTFDNNDIQPPPRKQKSEYKSPLLSQWPSPVVASNLPYFAAAVAAANISPKGNNVVESWNGKLKYSPTTQSEASRALEKMSELSKLGGEDLFRTITNSVPVANPTSGRHSAWQSHWLNKGAEQAKDVLKCVWCKQSFPSLAAMTTHMKEAKHCGVNVPVPQVQSQNLPPQPPISSPAITNNSNSSVSSSNSSKPNQSDLNLLIKETMPLPRKLVRGQDVWLGKGAEQTRQILKCMWCGQSFRSLAEMTSHMQQTQHYTNIISQEQIISWKSSDDAKGGGGGGGNGSGPGSNPGAANSHVSAVLTCKVCDQAFSSLKELSNHMVKNSHYKEHIMRSITDGGRRRQTREKRKKSLPVRKLLELERAQHEFKNGDASNMFGKPGAGRITCEKCGDKIDTSLFVDHIRQCIGSNASLSSQRNFLKNALISNSIIPPDGPQNPENEKITANDGGTSPAKQTSSTATDLTTNKESTESETPNGSSPSVLNAIEKLIEKSFDSRVRQNAGFACHGPTAAPMGSSILKRLGIDESVDYTKPLVDAQTMNLLRSYHQQTQQHFARRERSGSESSSVSERGSSRTDTLTPERKIDVASLPLVTSTPRSVHEIREKSPASDKTNSHRHETDNKGDLQIKREIVEPSDNETTGDGGGGMVKVKQERDEDHEECHNYQENNERLQSSNTDEDKAGSKAPESTPTSSPRATQSNSPCRNSTGSPANSDRSVTPKSTNSDKKASGSLGALSSMFDNLSGANNNNNTSGDSQPSSSKRGSNHPLAALQKLCDKTETHHTTRNSSTPVIPPGANPTVAGQCNAQNAANTPGAILAFSWACNEAVMTSDSIMKCAFCDTPFISKGAYRHHLSKMHFVKDGVIPDPVALKGTAQTTSSTSATQGPGVKGGVGSVGGNGGGGGATSNLHSGIVSSASKSPPVAPGSFEESPHSKFLKYTELAKQLSSKYV</sequence>
<dbReference type="Proteomes" id="UP000192223">
    <property type="component" value="Unplaced"/>
</dbReference>
<evidence type="ECO:0000256" key="4">
    <source>
        <dbReference type="ARBA" id="ARBA00022723"/>
    </source>
</evidence>
<feature type="region of interest" description="Disordered" evidence="13">
    <location>
        <begin position="1"/>
        <end position="115"/>
    </location>
</feature>
<keyword evidence="9" id="KW-0238">DNA-binding</keyword>
<feature type="region of interest" description="Disordered" evidence="13">
    <location>
        <begin position="416"/>
        <end position="451"/>
    </location>
</feature>
<feature type="domain" description="C2H2-type" evidence="14">
    <location>
        <begin position="558"/>
        <end position="587"/>
    </location>
</feature>
<feature type="compositionally biased region" description="Polar residues" evidence="13">
    <location>
        <begin position="941"/>
        <end position="977"/>
    </location>
</feature>
<dbReference type="PROSITE" id="PS50157">
    <property type="entry name" value="ZINC_FINGER_C2H2_2"/>
    <property type="match status" value="2"/>
</dbReference>
<keyword evidence="11" id="KW-0539">Nucleus</keyword>
<feature type="compositionally biased region" description="Gly residues" evidence="13">
    <location>
        <begin position="532"/>
        <end position="545"/>
    </location>
</feature>
<feature type="compositionally biased region" description="Polar residues" evidence="13">
    <location>
        <begin position="230"/>
        <end position="252"/>
    </location>
</feature>
<dbReference type="PANTHER" id="PTHR12487">
    <property type="entry name" value="TEASHIRT-RELATED"/>
    <property type="match status" value="1"/>
</dbReference>
<feature type="region of interest" description="Disordered" evidence="13">
    <location>
        <begin position="172"/>
        <end position="276"/>
    </location>
</feature>
<dbReference type="Gene3D" id="3.30.160.60">
    <property type="entry name" value="Classic Zinc Finger"/>
    <property type="match status" value="1"/>
</dbReference>
<feature type="compositionally biased region" description="Basic and acidic residues" evidence="13">
    <location>
        <begin position="853"/>
        <end position="887"/>
    </location>
</feature>
<feature type="region of interest" description="Disordered" evidence="13">
    <location>
        <begin position="1129"/>
        <end position="1187"/>
    </location>
</feature>
<evidence type="ECO:0000256" key="5">
    <source>
        <dbReference type="ARBA" id="ARBA00022737"/>
    </source>
</evidence>
<evidence type="ECO:0000256" key="12">
    <source>
        <dbReference type="PROSITE-ProRule" id="PRU00042"/>
    </source>
</evidence>
<dbReference type="GeneID" id="108736208"/>
<keyword evidence="7" id="KW-0862">Zinc</keyword>
<feature type="region of interest" description="Disordered" evidence="13">
    <location>
        <begin position="684"/>
        <end position="737"/>
    </location>
</feature>
<dbReference type="PANTHER" id="PTHR12487:SF7">
    <property type="entry name" value="PROTEIN TEASHIRT-RELATED"/>
    <property type="match status" value="1"/>
</dbReference>
<feature type="compositionally biased region" description="Low complexity" evidence="13">
    <location>
        <begin position="183"/>
        <end position="197"/>
    </location>
</feature>
<dbReference type="AlphaFoldDB" id="A0A1W4WVG6"/>
<evidence type="ECO:0000256" key="2">
    <source>
        <dbReference type="ARBA" id="ARBA00022473"/>
    </source>
</evidence>
<dbReference type="GO" id="GO:0000981">
    <property type="term" value="F:DNA-binding transcription factor activity, RNA polymerase II-specific"/>
    <property type="evidence" value="ECO:0007669"/>
    <property type="project" value="TreeGrafter"/>
</dbReference>
<feature type="domain" description="C2H2-type" evidence="14">
    <location>
        <begin position="487"/>
        <end position="511"/>
    </location>
</feature>
<gene>
    <name evidence="16" type="primary">LOC108736208</name>
</gene>
<keyword evidence="5" id="KW-0677">Repeat</keyword>
<feature type="compositionally biased region" description="Low complexity" evidence="13">
    <location>
        <begin position="1168"/>
        <end position="1181"/>
    </location>
</feature>
<dbReference type="GO" id="GO:0003677">
    <property type="term" value="F:DNA binding"/>
    <property type="evidence" value="ECO:0007669"/>
    <property type="project" value="UniProtKB-KW"/>
</dbReference>
<dbReference type="STRING" id="224129.A0A1W4WVG6"/>
<dbReference type="InterPro" id="IPR027008">
    <property type="entry name" value="Teashirt_fam"/>
</dbReference>
<dbReference type="InterPro" id="IPR013087">
    <property type="entry name" value="Znf_C2H2_type"/>
</dbReference>
<dbReference type="SMART" id="SM00355">
    <property type="entry name" value="ZnF_C2H2"/>
    <property type="match status" value="4"/>
</dbReference>
<feature type="compositionally biased region" description="Basic and acidic residues" evidence="13">
    <location>
        <begin position="1"/>
        <end position="27"/>
    </location>
</feature>
<keyword evidence="3" id="KW-0678">Repressor</keyword>
<accession>A0A1W4WVG6</accession>
<dbReference type="FunCoup" id="A0A1W4WVG6">
    <property type="interactions" value="135"/>
</dbReference>
<comment type="similarity">
    <text evidence="1">Belongs to the teashirt C2H2-type zinc-finger protein family.</text>
</comment>
<keyword evidence="2" id="KW-0217">Developmental protein</keyword>
<feature type="compositionally biased region" description="Gly residues" evidence="13">
    <location>
        <begin position="1142"/>
        <end position="1159"/>
    </location>
</feature>
<keyword evidence="4" id="KW-0479">Metal-binding</keyword>
<feature type="compositionally biased region" description="Polar residues" evidence="13">
    <location>
        <begin position="702"/>
        <end position="737"/>
    </location>
</feature>
<evidence type="ECO:0000313" key="15">
    <source>
        <dbReference type="Proteomes" id="UP000192223"/>
    </source>
</evidence>
<dbReference type="RefSeq" id="XP_018324055.1">
    <property type="nucleotide sequence ID" value="XM_018468553.1"/>
</dbReference>
<feature type="region of interest" description="Disordered" evidence="13">
    <location>
        <begin position="802"/>
        <end position="1020"/>
    </location>
</feature>
<evidence type="ECO:0000256" key="13">
    <source>
        <dbReference type="SAM" id="MobiDB-lite"/>
    </source>
</evidence>
<evidence type="ECO:0000259" key="14">
    <source>
        <dbReference type="PROSITE" id="PS50157"/>
    </source>
</evidence>
<dbReference type="GO" id="GO:0005634">
    <property type="term" value="C:nucleus"/>
    <property type="evidence" value="ECO:0007669"/>
    <property type="project" value="TreeGrafter"/>
</dbReference>
<evidence type="ECO:0000256" key="10">
    <source>
        <dbReference type="ARBA" id="ARBA00023163"/>
    </source>
</evidence>
<dbReference type="Pfam" id="PF12756">
    <property type="entry name" value="zf-C2H2_2"/>
    <property type="match status" value="2"/>
</dbReference>
<feature type="compositionally biased region" description="Low complexity" evidence="13">
    <location>
        <begin position="204"/>
        <end position="213"/>
    </location>
</feature>
<evidence type="ECO:0000256" key="11">
    <source>
        <dbReference type="ARBA" id="ARBA00023242"/>
    </source>
</evidence>
<evidence type="ECO:0000256" key="9">
    <source>
        <dbReference type="ARBA" id="ARBA00023125"/>
    </source>
</evidence>
<keyword evidence="10" id="KW-0804">Transcription</keyword>
<evidence type="ECO:0000313" key="16">
    <source>
        <dbReference type="RefSeq" id="XP_018324055.1"/>
    </source>
</evidence>
<feature type="compositionally biased region" description="Low complexity" evidence="13">
    <location>
        <begin position="1129"/>
        <end position="1141"/>
    </location>
</feature>
<evidence type="ECO:0000256" key="8">
    <source>
        <dbReference type="ARBA" id="ARBA00023015"/>
    </source>
</evidence>
<reference evidence="16" key="1">
    <citation type="submission" date="2025-08" db="UniProtKB">
        <authorList>
            <consortium name="RefSeq"/>
        </authorList>
    </citation>
    <scope>IDENTIFICATION</scope>
    <source>
        <tissue evidence="16">Entire body</tissue>
    </source>
</reference>
<dbReference type="GO" id="GO:0008270">
    <property type="term" value="F:zinc ion binding"/>
    <property type="evidence" value="ECO:0007669"/>
    <property type="project" value="UniProtKB-KW"/>
</dbReference>
<keyword evidence="6 12" id="KW-0863">Zinc-finger</keyword>
<evidence type="ECO:0000256" key="7">
    <source>
        <dbReference type="ARBA" id="ARBA00022833"/>
    </source>
</evidence>
<dbReference type="KEGG" id="apln:108736208"/>
<dbReference type="PROSITE" id="PS00028">
    <property type="entry name" value="ZINC_FINGER_C2H2_1"/>
    <property type="match status" value="4"/>
</dbReference>
<feature type="region of interest" description="Disordered" evidence="13">
    <location>
        <begin position="526"/>
        <end position="551"/>
    </location>
</feature>
<name>A0A1W4WVG6_AGRPL</name>
<protein>
    <submittedName>
        <fullName evidence="16">Protein tiptop</fullName>
    </submittedName>
</protein>
<organism evidence="15 16">
    <name type="scientific">Agrilus planipennis</name>
    <name type="common">Emerald ash borer</name>
    <name type="synonym">Agrilus marcopoli</name>
    <dbReference type="NCBI Taxonomy" id="224129"/>
    <lineage>
        <taxon>Eukaryota</taxon>
        <taxon>Metazoa</taxon>
        <taxon>Ecdysozoa</taxon>
        <taxon>Arthropoda</taxon>
        <taxon>Hexapoda</taxon>
        <taxon>Insecta</taxon>
        <taxon>Pterygota</taxon>
        <taxon>Neoptera</taxon>
        <taxon>Endopterygota</taxon>
        <taxon>Coleoptera</taxon>
        <taxon>Polyphaga</taxon>
        <taxon>Elateriformia</taxon>
        <taxon>Buprestoidea</taxon>
        <taxon>Buprestidae</taxon>
        <taxon>Agrilinae</taxon>
        <taxon>Agrilus</taxon>
    </lineage>
</organism>